<evidence type="ECO:0000256" key="8">
    <source>
        <dbReference type="SAM" id="MobiDB-lite"/>
    </source>
</evidence>
<dbReference type="Gene3D" id="3.50.30.30">
    <property type="match status" value="1"/>
</dbReference>
<feature type="transmembrane region" description="Helical" evidence="9">
    <location>
        <begin position="434"/>
        <end position="454"/>
    </location>
</feature>
<feature type="transmembrane region" description="Helical" evidence="9">
    <location>
        <begin position="651"/>
        <end position="668"/>
    </location>
</feature>
<evidence type="ECO:0000256" key="9">
    <source>
        <dbReference type="SAM" id="Phobius"/>
    </source>
</evidence>
<accession>A0A7S3KYI1</accession>
<dbReference type="GO" id="GO:0005765">
    <property type="term" value="C:lysosomal membrane"/>
    <property type="evidence" value="ECO:0007669"/>
    <property type="project" value="TreeGrafter"/>
</dbReference>
<dbReference type="SUPFAM" id="SSF52025">
    <property type="entry name" value="PA domain"/>
    <property type="match status" value="1"/>
</dbReference>
<dbReference type="AlphaFoldDB" id="A0A7S3KYI1"/>
<dbReference type="InterPro" id="IPR003137">
    <property type="entry name" value="PA_domain"/>
</dbReference>
<dbReference type="GO" id="GO:0098553">
    <property type="term" value="C:lumenal side of endoplasmic reticulum membrane"/>
    <property type="evidence" value="ECO:0007669"/>
    <property type="project" value="TreeGrafter"/>
</dbReference>
<dbReference type="CDD" id="cd00538">
    <property type="entry name" value="PA"/>
    <property type="match status" value="1"/>
</dbReference>
<proteinExistence type="inferred from homology"/>
<evidence type="ECO:0000256" key="1">
    <source>
        <dbReference type="ARBA" id="ARBA00004337"/>
    </source>
</evidence>
<evidence type="ECO:0000259" key="11">
    <source>
        <dbReference type="Pfam" id="PF02225"/>
    </source>
</evidence>
<evidence type="ECO:0000256" key="4">
    <source>
        <dbReference type="ARBA" id="ARBA00022753"/>
    </source>
</evidence>
<feature type="signal peptide" evidence="10">
    <location>
        <begin position="1"/>
        <end position="26"/>
    </location>
</feature>
<comment type="similarity">
    <text evidence="2">Belongs to the peptidase A22B family.</text>
</comment>
<dbReference type="PANTHER" id="PTHR12174:SF75">
    <property type="entry name" value="SIGNAL PEPTIDE PEPTIDASE-LIKE 2"/>
    <property type="match status" value="1"/>
</dbReference>
<dbReference type="GO" id="GO:0010008">
    <property type="term" value="C:endosome membrane"/>
    <property type="evidence" value="ECO:0007669"/>
    <property type="project" value="UniProtKB-SubCell"/>
</dbReference>
<keyword evidence="4" id="KW-0967">Endosome</keyword>
<keyword evidence="7 9" id="KW-0472">Membrane</keyword>
<evidence type="ECO:0000256" key="3">
    <source>
        <dbReference type="ARBA" id="ARBA00022692"/>
    </source>
</evidence>
<keyword evidence="5" id="KW-0378">Hydrolase</keyword>
<dbReference type="Pfam" id="PF04258">
    <property type="entry name" value="Peptidase_A22B"/>
    <property type="match status" value="1"/>
</dbReference>
<dbReference type="GO" id="GO:0098554">
    <property type="term" value="C:cytoplasmic side of endoplasmic reticulum membrane"/>
    <property type="evidence" value="ECO:0007669"/>
    <property type="project" value="TreeGrafter"/>
</dbReference>
<feature type="transmembrane region" description="Helical" evidence="9">
    <location>
        <begin position="489"/>
        <end position="512"/>
    </location>
</feature>
<evidence type="ECO:0000256" key="10">
    <source>
        <dbReference type="SAM" id="SignalP"/>
    </source>
</evidence>
<feature type="transmembrane region" description="Helical" evidence="9">
    <location>
        <begin position="291"/>
        <end position="309"/>
    </location>
</feature>
<gene>
    <name evidence="12" type="ORF">ACOF00016_LOCUS693</name>
</gene>
<name>A0A7S3KYI1_9STRA</name>
<feature type="compositionally biased region" description="Low complexity" evidence="8">
    <location>
        <begin position="326"/>
        <end position="337"/>
    </location>
</feature>
<protein>
    <recommendedName>
        <fullName evidence="11">PA domain-containing protein</fullName>
    </recommendedName>
</protein>
<dbReference type="GO" id="GO:0033619">
    <property type="term" value="P:membrane protein proteolysis"/>
    <property type="evidence" value="ECO:0007669"/>
    <property type="project" value="TreeGrafter"/>
</dbReference>
<dbReference type="PANTHER" id="PTHR12174">
    <property type="entry name" value="SIGNAL PEPTIDE PEPTIDASE"/>
    <property type="match status" value="1"/>
</dbReference>
<keyword evidence="6 9" id="KW-1133">Transmembrane helix</keyword>
<feature type="domain" description="PA" evidence="11">
    <location>
        <begin position="70"/>
        <end position="137"/>
    </location>
</feature>
<sequence length="733" mass="80146">MLLPRTPSVVVSWSIAILSLIGYASALQQDLAIDVSLSDEAPTLSQYTMYASIALFGEFPAMTAAANTPGTIVLPPDKNALLCNNITKAEESSLPADSIVLVPRGICTFQRKVYNAQKLGAKATLVYGYLASRYMVNETDANKDGYTYDDIIFPLNYHDYDCSKGEAYIPKSSLSFDPLPYNAPQNDPLLSGDSTANICRERSADHLATCPSQACLLTGEKNEAGDSMKACCAWDLYILMYGDTAGEEVHIPSAYITMQQGNKLLKELKTNSKVSATLYARWRPQYNISSTLIWAMGVAACALAAYLSAHDYHKHTAKLIRRQKQAADNANSNGSSSRQRERSEPPAMAPVQEELTIWHALAFVIMASTSLLVLFYFKIYAVVKLMYAMGCSKAAASILLDPLLRVVMKKMSWKNKLIWRTDTEDFGDITTRDIISHVLGYSIGLAWLIVAFTVRHPDRITFFWVTQDVFGICMCVLFLQVIKLNSLKVASALLIVAFFYDIFFVFLSPLIFSKSVMIDVATSGGPPTADPLWCEKYPNDSGCQGGDPLPMLLTMPRLFDYEGGSNLLGLGDIVLPGLLVSYAARFDAAKSLLGVMRGGNGNMSNNCPERKYCGNCSLCSGGYFGPLVVAYGIGLCMANVAVYLMRMGQPALLYLVPCCLGTFCFLAYRRGELADLWDSPKAIRAADTVLYGEDGTPSPSQHAPVFAEEGLNSSMVPSAVDDDDFVDEVENDA</sequence>
<dbReference type="InterPro" id="IPR006639">
    <property type="entry name" value="Preselin/SPP"/>
</dbReference>
<dbReference type="GO" id="GO:0030660">
    <property type="term" value="C:Golgi-associated vesicle membrane"/>
    <property type="evidence" value="ECO:0007669"/>
    <property type="project" value="TreeGrafter"/>
</dbReference>
<keyword evidence="10" id="KW-0732">Signal</keyword>
<evidence type="ECO:0000256" key="7">
    <source>
        <dbReference type="ARBA" id="ARBA00023136"/>
    </source>
</evidence>
<evidence type="ECO:0000256" key="6">
    <source>
        <dbReference type="ARBA" id="ARBA00022989"/>
    </source>
</evidence>
<feature type="chain" id="PRO_5030756071" description="PA domain-containing protein" evidence="10">
    <location>
        <begin position="27"/>
        <end position="733"/>
    </location>
</feature>
<feature type="transmembrane region" description="Helical" evidence="9">
    <location>
        <begin position="357"/>
        <end position="379"/>
    </location>
</feature>
<evidence type="ECO:0000256" key="2">
    <source>
        <dbReference type="ARBA" id="ARBA00006859"/>
    </source>
</evidence>
<dbReference type="InterPro" id="IPR046450">
    <property type="entry name" value="PA_dom_sf"/>
</dbReference>
<keyword evidence="3 9" id="KW-0812">Transmembrane</keyword>
<dbReference type="InterPro" id="IPR007369">
    <property type="entry name" value="Peptidase_A22B_SPP"/>
</dbReference>
<dbReference type="EMBL" id="HBIM01000794">
    <property type="protein sequence ID" value="CAE0402403.1"/>
    <property type="molecule type" value="Transcribed_RNA"/>
</dbReference>
<feature type="transmembrane region" description="Helical" evidence="9">
    <location>
        <begin position="460"/>
        <end position="482"/>
    </location>
</feature>
<dbReference type="SMART" id="SM00730">
    <property type="entry name" value="PSN"/>
    <property type="match status" value="1"/>
</dbReference>
<evidence type="ECO:0000256" key="5">
    <source>
        <dbReference type="ARBA" id="ARBA00022801"/>
    </source>
</evidence>
<dbReference type="Pfam" id="PF02225">
    <property type="entry name" value="PA"/>
    <property type="match status" value="1"/>
</dbReference>
<comment type="subcellular location">
    <subcellularLocation>
        <location evidence="1">Endosome membrane</location>
        <topology evidence="1">Multi-pass membrane protein</topology>
    </subcellularLocation>
</comment>
<dbReference type="GO" id="GO:0042500">
    <property type="term" value="F:aspartic endopeptidase activity, intramembrane cleaving"/>
    <property type="evidence" value="ECO:0007669"/>
    <property type="project" value="InterPro"/>
</dbReference>
<feature type="region of interest" description="Disordered" evidence="8">
    <location>
        <begin position="323"/>
        <end position="346"/>
    </location>
</feature>
<feature type="transmembrane region" description="Helical" evidence="9">
    <location>
        <begin position="623"/>
        <end position="644"/>
    </location>
</feature>
<evidence type="ECO:0000313" key="12">
    <source>
        <dbReference type="EMBL" id="CAE0402403.1"/>
    </source>
</evidence>
<reference evidence="12" key="1">
    <citation type="submission" date="2021-01" db="EMBL/GenBank/DDBJ databases">
        <authorList>
            <person name="Corre E."/>
            <person name="Pelletier E."/>
            <person name="Niang G."/>
            <person name="Scheremetjew M."/>
            <person name="Finn R."/>
            <person name="Kale V."/>
            <person name="Holt S."/>
            <person name="Cochrane G."/>
            <person name="Meng A."/>
            <person name="Brown T."/>
            <person name="Cohen L."/>
        </authorList>
    </citation>
    <scope>NUCLEOTIDE SEQUENCE</scope>
    <source>
        <strain evidence="12">CCMP127</strain>
    </source>
</reference>
<organism evidence="12">
    <name type="scientific">Amphora coffeiformis</name>
    <dbReference type="NCBI Taxonomy" id="265554"/>
    <lineage>
        <taxon>Eukaryota</taxon>
        <taxon>Sar</taxon>
        <taxon>Stramenopiles</taxon>
        <taxon>Ochrophyta</taxon>
        <taxon>Bacillariophyta</taxon>
        <taxon>Bacillariophyceae</taxon>
        <taxon>Bacillariophycidae</taxon>
        <taxon>Thalassiophysales</taxon>
        <taxon>Catenulaceae</taxon>
        <taxon>Amphora</taxon>
    </lineage>
</organism>